<keyword evidence="1" id="KW-0472">Membrane</keyword>
<evidence type="ECO:0000313" key="3">
    <source>
        <dbReference type="Proteomes" id="UP000003980"/>
    </source>
</evidence>
<name>H2C474_9CREN</name>
<feature type="transmembrane region" description="Helical" evidence="1">
    <location>
        <begin position="26"/>
        <end position="49"/>
    </location>
</feature>
<feature type="transmembrane region" description="Helical" evidence="1">
    <location>
        <begin position="55"/>
        <end position="71"/>
    </location>
</feature>
<sequence>MLVFTGQFTVYLVRERRRMWSSLPSLPLLLSSVGAITFTCLISILGILVTPLPPPIVLGVLGLSFGFNIIFDQIKLVTLRLSRGGGTSVS</sequence>
<evidence type="ECO:0000256" key="1">
    <source>
        <dbReference type="SAM" id="Phobius"/>
    </source>
</evidence>
<evidence type="ECO:0000313" key="2">
    <source>
        <dbReference type="EMBL" id="EHP70969.1"/>
    </source>
</evidence>
<keyword evidence="3" id="KW-1185">Reference proteome</keyword>
<dbReference type="EMBL" id="JH597761">
    <property type="protein sequence ID" value="EHP70969.1"/>
    <property type="molecule type" value="Genomic_DNA"/>
</dbReference>
<accession>H2C474</accession>
<organism evidence="2 3">
    <name type="scientific">Metallosphaera yellowstonensis MK1</name>
    <dbReference type="NCBI Taxonomy" id="671065"/>
    <lineage>
        <taxon>Archaea</taxon>
        <taxon>Thermoproteota</taxon>
        <taxon>Thermoprotei</taxon>
        <taxon>Sulfolobales</taxon>
        <taxon>Sulfolobaceae</taxon>
        <taxon>Metallosphaera</taxon>
    </lineage>
</organism>
<dbReference type="Gene3D" id="1.20.1110.10">
    <property type="entry name" value="Calcium-transporting ATPase, transmembrane domain"/>
    <property type="match status" value="1"/>
</dbReference>
<dbReference type="eggNOG" id="arCOG01578">
    <property type="taxonomic scope" value="Archaea"/>
</dbReference>
<dbReference type="AlphaFoldDB" id="H2C474"/>
<dbReference type="Proteomes" id="UP000003980">
    <property type="component" value="Unassembled WGS sequence"/>
</dbReference>
<dbReference type="HOGENOM" id="CLU_2433935_0_0_2"/>
<reference evidence="2 3" key="1">
    <citation type="submission" date="2012-01" db="EMBL/GenBank/DDBJ databases">
        <title>Improved High-Quality Draft sequence of Metallosphaera yellowstonensis MK1.</title>
        <authorList>
            <consortium name="US DOE Joint Genome Institute"/>
            <person name="Lucas S."/>
            <person name="Han J."/>
            <person name="Cheng J.-F."/>
            <person name="Goodwin L."/>
            <person name="Pitluck S."/>
            <person name="Peters L."/>
            <person name="Teshima H."/>
            <person name="Detter J.C."/>
            <person name="Han C."/>
            <person name="Tapia R."/>
            <person name="Land M."/>
            <person name="Hauser L."/>
            <person name="Kyrpides N."/>
            <person name="Kozubal M."/>
            <person name="Macur R.E."/>
            <person name="Jay Z."/>
            <person name="Inskeep W."/>
            <person name="Woyke T."/>
        </authorList>
    </citation>
    <scope>NUCLEOTIDE SEQUENCE [LARGE SCALE GENOMIC DNA]</scope>
    <source>
        <strain evidence="2 3">MK1</strain>
    </source>
</reference>
<keyword evidence="1" id="KW-1133">Transmembrane helix</keyword>
<protein>
    <submittedName>
        <fullName evidence="2">Uncharacterized protein</fullName>
    </submittedName>
</protein>
<dbReference type="STRING" id="671065.MetMK1DRAFT_00014730"/>
<keyword evidence="1" id="KW-0812">Transmembrane</keyword>
<gene>
    <name evidence="2" type="ORF">MetMK1DRAFT_00014730</name>
</gene>
<proteinExistence type="predicted"/>